<dbReference type="InterPro" id="IPR002711">
    <property type="entry name" value="HNH"/>
</dbReference>
<evidence type="ECO:0000313" key="2">
    <source>
        <dbReference type="EMBL" id="MBC5730983.1"/>
    </source>
</evidence>
<keyword evidence="2" id="KW-0378">Hydrolase</keyword>
<gene>
    <name evidence="2" type="ORF">H8S34_09100</name>
</gene>
<name>A0ABR7HU05_9FIRM</name>
<evidence type="ECO:0000259" key="1">
    <source>
        <dbReference type="Pfam" id="PF01844"/>
    </source>
</evidence>
<keyword evidence="2" id="KW-0540">Nuclease</keyword>
<keyword evidence="2" id="KW-0255">Endonuclease</keyword>
<dbReference type="Pfam" id="PF01844">
    <property type="entry name" value="HNH"/>
    <property type="match status" value="1"/>
</dbReference>
<feature type="domain" description="HNH" evidence="1">
    <location>
        <begin position="169"/>
        <end position="225"/>
    </location>
</feature>
<reference evidence="2 3" key="1">
    <citation type="submission" date="2020-08" db="EMBL/GenBank/DDBJ databases">
        <title>Genome public.</title>
        <authorList>
            <person name="Liu C."/>
            <person name="Sun Q."/>
        </authorList>
    </citation>
    <scope>NUCLEOTIDE SEQUENCE [LARGE SCALE GENOMIC DNA]</scope>
    <source>
        <strain evidence="2 3">New-38</strain>
    </source>
</reference>
<keyword evidence="3" id="KW-1185">Reference proteome</keyword>
<dbReference type="Proteomes" id="UP000660021">
    <property type="component" value="Unassembled WGS sequence"/>
</dbReference>
<dbReference type="RefSeq" id="WP_186963782.1">
    <property type="nucleotide sequence ID" value="NZ_JACOPR010000005.1"/>
</dbReference>
<dbReference type="GO" id="GO:0004519">
    <property type="term" value="F:endonuclease activity"/>
    <property type="evidence" value="ECO:0007669"/>
    <property type="project" value="UniProtKB-KW"/>
</dbReference>
<dbReference type="Gene3D" id="1.10.30.50">
    <property type="match status" value="1"/>
</dbReference>
<sequence>MIRISPPWKGPQAEDIWALYYFLLYKTLPFAPENYLPIDRRGAYYYPDGDRTKKKRYPTAHKKFKLTKTSQDILSKAKVPAPNTLEELIELVSPQLHQYLYQNHTVQREKLRELLTTETDGKTIQAKKLAFSAKSALSKLLLTQIFNYDSFSRQNLFPQLVQMMGVEVCPYCNRSFTTTVRTRNREYHRQNQVDHYRSKSKFPWFALTLPNLIPACGNCNQKKGDDEQYVLYPYQEEFGEQYQFHTTPISSTAYLMGQMVKPDEFEVTIERVGPSTDPDYDQRVQTSIEKFGLDVLYRESHNAYVCAIFEQRYIFNNAYLDSLIDSFPGLFKSREEARQLLYMKRYDAEGLGAAPLAKLTHDIDEEISRLYMDKKP</sequence>
<dbReference type="EMBL" id="JACOPR010000005">
    <property type="protein sequence ID" value="MBC5730983.1"/>
    <property type="molecule type" value="Genomic_DNA"/>
</dbReference>
<accession>A0ABR7HU05</accession>
<proteinExistence type="predicted"/>
<comment type="caution">
    <text evidence="2">The sequence shown here is derived from an EMBL/GenBank/DDBJ whole genome shotgun (WGS) entry which is preliminary data.</text>
</comment>
<protein>
    <submittedName>
        <fullName evidence="2">HNH endonuclease</fullName>
    </submittedName>
</protein>
<evidence type="ECO:0000313" key="3">
    <source>
        <dbReference type="Proteomes" id="UP000660021"/>
    </source>
</evidence>
<organism evidence="2 3">
    <name type="scientific">Pseudoflavonifractor hominis</name>
    <dbReference type="NCBI Taxonomy" id="2763059"/>
    <lineage>
        <taxon>Bacteria</taxon>
        <taxon>Bacillati</taxon>
        <taxon>Bacillota</taxon>
        <taxon>Clostridia</taxon>
        <taxon>Eubacteriales</taxon>
        <taxon>Oscillospiraceae</taxon>
        <taxon>Pseudoflavonifractor</taxon>
    </lineage>
</organism>